<dbReference type="OrthoDB" id="884464at2759"/>
<dbReference type="PANTHER" id="PTHR32246:SF17">
    <property type="entry name" value="BON1-ASSOCIATED PROTEIN 2"/>
    <property type="match status" value="1"/>
</dbReference>
<keyword evidence="3" id="KW-1185">Reference proteome</keyword>
<dbReference type="Gene3D" id="2.60.40.150">
    <property type="entry name" value="C2 domain"/>
    <property type="match status" value="1"/>
</dbReference>
<evidence type="ECO:0000313" key="3">
    <source>
        <dbReference type="Proteomes" id="UP000289738"/>
    </source>
</evidence>
<organism evidence="2 3">
    <name type="scientific">Arachis hypogaea</name>
    <name type="common">Peanut</name>
    <dbReference type="NCBI Taxonomy" id="3818"/>
    <lineage>
        <taxon>Eukaryota</taxon>
        <taxon>Viridiplantae</taxon>
        <taxon>Streptophyta</taxon>
        <taxon>Embryophyta</taxon>
        <taxon>Tracheophyta</taxon>
        <taxon>Spermatophyta</taxon>
        <taxon>Magnoliopsida</taxon>
        <taxon>eudicotyledons</taxon>
        <taxon>Gunneridae</taxon>
        <taxon>Pentapetalae</taxon>
        <taxon>rosids</taxon>
        <taxon>fabids</taxon>
        <taxon>Fabales</taxon>
        <taxon>Fabaceae</taxon>
        <taxon>Papilionoideae</taxon>
        <taxon>50 kb inversion clade</taxon>
        <taxon>dalbergioids sensu lato</taxon>
        <taxon>Dalbergieae</taxon>
        <taxon>Pterocarpus clade</taxon>
        <taxon>Arachis</taxon>
    </lineage>
</organism>
<dbReference type="SMR" id="A0A444ZLW9"/>
<dbReference type="InterPro" id="IPR000008">
    <property type="entry name" value="C2_dom"/>
</dbReference>
<name>A0A444ZLW9_ARAHY</name>
<dbReference type="SUPFAM" id="SSF49562">
    <property type="entry name" value="C2 domain (Calcium/lipid-binding domain, CaLB)"/>
    <property type="match status" value="1"/>
</dbReference>
<dbReference type="PANTHER" id="PTHR32246">
    <property type="entry name" value="INGRESSION PROTEIN FIC1"/>
    <property type="match status" value="1"/>
</dbReference>
<dbReference type="InterPro" id="IPR035892">
    <property type="entry name" value="C2_domain_sf"/>
</dbReference>
<evidence type="ECO:0000313" key="2">
    <source>
        <dbReference type="EMBL" id="RYR15142.1"/>
    </source>
</evidence>
<dbReference type="AlphaFoldDB" id="A0A444ZLW9"/>
<evidence type="ECO:0000259" key="1">
    <source>
        <dbReference type="PROSITE" id="PS50004"/>
    </source>
</evidence>
<dbReference type="PROSITE" id="PS50004">
    <property type="entry name" value="C2"/>
    <property type="match status" value="1"/>
</dbReference>
<dbReference type="EMBL" id="SDMP01000014">
    <property type="protein sequence ID" value="RYR15142.1"/>
    <property type="molecule type" value="Genomic_DNA"/>
</dbReference>
<sequence>MESIRPSTLEIMVISGENLCMNQNPVKEAYVVIRAESLKCCTTKMAKYGGENTSSLLSWNEKFLMDIPLHARSITFEVQCKNSNGAVRSVGVARIAISHFLGEKNNVNGSKGIYECTMQKMMSYRLRDWDGRRNGVINFSVRVAKLPEEDPLLEAKAVVPAPAKGIPVRSCGFEGRVLGFKVDESNNSNGVAVGIPLWWSYPSNI</sequence>
<proteinExistence type="predicted"/>
<comment type="caution">
    <text evidence="2">The sequence shown here is derived from an EMBL/GenBank/DDBJ whole genome shotgun (WGS) entry which is preliminary data.</text>
</comment>
<dbReference type="Gramene" id="arahy.Tifrunner.gnm2.ann2.Ah14g389900.1">
    <property type="protein sequence ID" value="arahy.Tifrunner.gnm2.ann2.Ah14g389900.1-CDS-1"/>
    <property type="gene ID" value="arahy.Tifrunner.gnm2.ann2.Ah14g389900"/>
</dbReference>
<dbReference type="Proteomes" id="UP000289738">
    <property type="component" value="Chromosome B04"/>
</dbReference>
<protein>
    <recommendedName>
        <fullName evidence="1">C2 domain-containing protein</fullName>
    </recommendedName>
</protein>
<feature type="domain" description="C2" evidence="1">
    <location>
        <begin position="1"/>
        <end position="111"/>
    </location>
</feature>
<accession>A0A444ZLW9</accession>
<gene>
    <name evidence="2" type="ORF">Ahy_B04g071868</name>
</gene>
<reference evidence="2 3" key="1">
    <citation type="submission" date="2019-01" db="EMBL/GenBank/DDBJ databases">
        <title>Sequencing of cultivated peanut Arachis hypogaea provides insights into genome evolution and oil improvement.</title>
        <authorList>
            <person name="Chen X."/>
        </authorList>
    </citation>
    <scope>NUCLEOTIDE SEQUENCE [LARGE SCALE GENOMIC DNA]</scope>
    <source>
        <strain evidence="3">cv. Fuhuasheng</strain>
        <tissue evidence="2">Leaves</tissue>
    </source>
</reference>
<dbReference type="Pfam" id="PF00168">
    <property type="entry name" value="C2"/>
    <property type="match status" value="1"/>
</dbReference>
<dbReference type="SMART" id="SM00239">
    <property type="entry name" value="C2"/>
    <property type="match status" value="1"/>
</dbReference>